<reference evidence="1" key="2">
    <citation type="journal article" date="2015" name="Fish Shellfish Immunol.">
        <title>Early steps in the European eel (Anguilla anguilla)-Vibrio vulnificus interaction in the gills: Role of the RtxA13 toxin.</title>
        <authorList>
            <person name="Callol A."/>
            <person name="Pajuelo D."/>
            <person name="Ebbesson L."/>
            <person name="Teles M."/>
            <person name="MacKenzie S."/>
            <person name="Amaro C."/>
        </authorList>
    </citation>
    <scope>NUCLEOTIDE SEQUENCE</scope>
</reference>
<proteinExistence type="predicted"/>
<reference evidence="1" key="1">
    <citation type="submission" date="2014-11" db="EMBL/GenBank/DDBJ databases">
        <authorList>
            <person name="Amaro Gonzalez C."/>
        </authorList>
    </citation>
    <scope>NUCLEOTIDE SEQUENCE</scope>
</reference>
<protein>
    <submittedName>
        <fullName evidence="1">Uncharacterized protein</fullName>
    </submittedName>
</protein>
<name>A0A0E9TSK1_ANGAN</name>
<organism evidence="1">
    <name type="scientific">Anguilla anguilla</name>
    <name type="common">European freshwater eel</name>
    <name type="synonym">Muraena anguilla</name>
    <dbReference type="NCBI Taxonomy" id="7936"/>
    <lineage>
        <taxon>Eukaryota</taxon>
        <taxon>Metazoa</taxon>
        <taxon>Chordata</taxon>
        <taxon>Craniata</taxon>
        <taxon>Vertebrata</taxon>
        <taxon>Euteleostomi</taxon>
        <taxon>Actinopterygii</taxon>
        <taxon>Neopterygii</taxon>
        <taxon>Teleostei</taxon>
        <taxon>Anguilliformes</taxon>
        <taxon>Anguillidae</taxon>
        <taxon>Anguilla</taxon>
    </lineage>
</organism>
<dbReference type="AlphaFoldDB" id="A0A0E9TSK1"/>
<sequence length="42" mass="4871">MDCLLVFCTDHLLLEKTKHEKTCPQRALVVTKQWFLATPVNV</sequence>
<dbReference type="EMBL" id="GBXM01052722">
    <property type="protein sequence ID" value="JAH55855.1"/>
    <property type="molecule type" value="Transcribed_RNA"/>
</dbReference>
<evidence type="ECO:0000313" key="1">
    <source>
        <dbReference type="EMBL" id="JAH55855.1"/>
    </source>
</evidence>
<accession>A0A0E9TSK1</accession>